<dbReference type="EMBL" id="JABFCT010000008">
    <property type="protein sequence ID" value="KAF5873884.1"/>
    <property type="molecule type" value="Genomic_DNA"/>
</dbReference>
<evidence type="ECO:0000313" key="2">
    <source>
        <dbReference type="EMBL" id="KAF5873884.1"/>
    </source>
</evidence>
<accession>A0A8H6EIV4</accession>
<dbReference type="AlphaFoldDB" id="A0A8H6EIV4"/>
<dbReference type="GeneID" id="59259427"/>
<evidence type="ECO:0000256" key="1">
    <source>
        <dbReference type="SAM" id="MobiDB-lite"/>
    </source>
</evidence>
<feature type="compositionally biased region" description="Polar residues" evidence="1">
    <location>
        <begin position="11"/>
        <end position="20"/>
    </location>
</feature>
<comment type="caution">
    <text evidence="2">The sequence shown here is derived from an EMBL/GenBank/DDBJ whole genome shotgun (WGS) entry which is preliminary data.</text>
</comment>
<sequence length="907" mass="101326">MEGGDVPLGTESESFPNSFTPVRRDESTLNNGRLDQDGEKDWTTARCNRLLRPLTSRIAILRKNKQSSLNCVNAQPQKGKSLFDYNIDASNDPIWGVRKRVSTTYSWKATCKRRDTRGPGRHVNISEPSLQLPPYGRVVSSTDLSTEDIVVPTPVLNRAWRPSAPWRQTTPPYLPIWTVPEDCQRRRPKSILATDAPIRARPTGNSAQVLSKMRATMGATSFHTLEGIYNGLDALLKATRSTTHKNHRRGPKSLLSMCLATVPKCITMEEKLLSGEIKNVGSYSAIERRDISTETYDELERLFGVSDRGWKHLRTLVRAHGVQIICDAILEGLLEFNFSELLVDLCIYSGHYDEAELLLSSLLSVYKSPAPNQRAQNHALPGPLATLRSFVEETTRTGFAYRQFSLLIQSGNLPLPWVATSAFAPVWTGLMQDLSLNHARADATMLVDAVLPRLVNYVSLPDSSTDTGFHEICRSTLLSVLTTIASIILLSRSEGELEGEDEWAMSEPVLDNEGAGKLPVAMDTPVGYLTEHEIQEVDHFSIISNTHFKLLKDCLEIVGRDNKENALRSTIFPLACLLTEPNADDIPDIIINSLYETCVEDAGNTKSNIEAPFSFVQKPLSAYDEAVKFLTSVARCCGKGASTSGFEYLQYIHRRLKTVNIDRDLKARTIWHGIVVDSAFAFAQVTPGQKYLDYADSMDSELHASDSKRPDSTTTEARCESTNFRWEEGISSWVTTTPATNINKTKGMTTDFENEEIELESPSIVRSQRPMRLSRGTKRKCDSIEHEQSTEPEMQVPSRTQMGTRRGNAASLGIFHNNSSDDELSSNHGSFENPRVLKDLGNAAPRSRSKLANTKRRKENPPTREQSSFSEDELAKWGIIASRDDDVSCNDYGFTKQQSRRRLLLQI</sequence>
<feature type="compositionally biased region" description="Basic residues" evidence="1">
    <location>
        <begin position="847"/>
        <end position="858"/>
    </location>
</feature>
<evidence type="ECO:0000313" key="3">
    <source>
        <dbReference type="Proteomes" id="UP000531561"/>
    </source>
</evidence>
<gene>
    <name evidence="2" type="ORF">Bfra_005351</name>
</gene>
<feature type="region of interest" description="Disordered" evidence="1">
    <location>
        <begin position="1"/>
        <end position="37"/>
    </location>
</feature>
<reference evidence="2 3" key="1">
    <citation type="journal article" date="2020" name="Phytopathology">
        <title>A high-quality genome resource of Botrytis fragariae, a new and rapidly spreading fungal pathogen causing strawberry gray mold in the U.S.A.</title>
        <authorList>
            <person name="Wu Y."/>
            <person name="Saski C.A."/>
            <person name="Schnabel G."/>
            <person name="Xiao S."/>
            <person name="Hu M."/>
        </authorList>
    </citation>
    <scope>NUCLEOTIDE SEQUENCE [LARGE SCALE GENOMIC DNA]</scope>
    <source>
        <strain evidence="2 3">BVB16</strain>
    </source>
</reference>
<feature type="region of interest" description="Disordered" evidence="1">
    <location>
        <begin position="761"/>
        <end position="872"/>
    </location>
</feature>
<feature type="compositionally biased region" description="Basic and acidic residues" evidence="1">
    <location>
        <begin position="779"/>
        <end position="789"/>
    </location>
</feature>
<organism evidence="2 3">
    <name type="scientific">Botrytis fragariae</name>
    <dbReference type="NCBI Taxonomy" id="1964551"/>
    <lineage>
        <taxon>Eukaryota</taxon>
        <taxon>Fungi</taxon>
        <taxon>Dikarya</taxon>
        <taxon>Ascomycota</taxon>
        <taxon>Pezizomycotina</taxon>
        <taxon>Leotiomycetes</taxon>
        <taxon>Helotiales</taxon>
        <taxon>Sclerotiniaceae</taxon>
        <taxon>Botrytis</taxon>
    </lineage>
</organism>
<dbReference type="OrthoDB" id="4159838at2759"/>
<proteinExistence type="predicted"/>
<name>A0A8H6EIV4_9HELO</name>
<protein>
    <submittedName>
        <fullName evidence="2">Uncharacterized protein</fullName>
    </submittedName>
</protein>
<dbReference type="RefSeq" id="XP_037192830.1">
    <property type="nucleotide sequence ID" value="XM_037335735.1"/>
</dbReference>
<dbReference type="Proteomes" id="UP000531561">
    <property type="component" value="Unassembled WGS sequence"/>
</dbReference>
<keyword evidence="3" id="KW-1185">Reference proteome</keyword>